<dbReference type="RefSeq" id="WP_169925795.1">
    <property type="nucleotide sequence ID" value="NZ_BMZU01000001.1"/>
</dbReference>
<gene>
    <name evidence="1" type="ORF">CLV85_1658</name>
</gene>
<reference evidence="1 2" key="1">
    <citation type="submission" date="2017-11" db="EMBL/GenBank/DDBJ databases">
        <title>Genomic Encyclopedia of Archaeal and Bacterial Type Strains, Phase II (KMG-II): From Individual Species to Whole Genera.</title>
        <authorList>
            <person name="Goeker M."/>
        </authorList>
    </citation>
    <scope>NUCLEOTIDE SEQUENCE [LARGE SCALE GENOMIC DNA]</scope>
    <source>
        <strain evidence="1 2">DSM 16400</strain>
    </source>
</reference>
<dbReference type="EMBL" id="PGFH01000001">
    <property type="protein sequence ID" value="PJJ82457.1"/>
    <property type="molecule type" value="Genomic_DNA"/>
</dbReference>
<organism evidence="1 2">
    <name type="scientific">Salinibacterium amurskyense</name>
    <dbReference type="NCBI Taxonomy" id="205941"/>
    <lineage>
        <taxon>Bacteria</taxon>
        <taxon>Bacillati</taxon>
        <taxon>Actinomycetota</taxon>
        <taxon>Actinomycetes</taxon>
        <taxon>Micrococcales</taxon>
        <taxon>Microbacteriaceae</taxon>
        <taxon>Salinibacterium</taxon>
    </lineage>
</organism>
<sequence>MDFVIAVVLVGVFLYILHGVIRSAVRDGILMADEERASTNTLHSE</sequence>
<proteinExistence type="predicted"/>
<keyword evidence="2" id="KW-1185">Reference proteome</keyword>
<evidence type="ECO:0000313" key="2">
    <source>
        <dbReference type="Proteomes" id="UP000231742"/>
    </source>
</evidence>
<protein>
    <submittedName>
        <fullName evidence="1">Uncharacterized protein</fullName>
    </submittedName>
</protein>
<evidence type="ECO:0000313" key="1">
    <source>
        <dbReference type="EMBL" id="PJJ82457.1"/>
    </source>
</evidence>
<dbReference type="AlphaFoldDB" id="A0A2M9D9P7"/>
<name>A0A2M9D9P7_9MICO</name>
<accession>A0A2M9D9P7</accession>
<dbReference type="Proteomes" id="UP000231742">
    <property type="component" value="Unassembled WGS sequence"/>
</dbReference>
<comment type="caution">
    <text evidence="1">The sequence shown here is derived from an EMBL/GenBank/DDBJ whole genome shotgun (WGS) entry which is preliminary data.</text>
</comment>